<dbReference type="GeneID" id="130500631"/>
<dbReference type="RefSeq" id="XP_056851537.1">
    <property type="nucleotide sequence ID" value="XM_056995557.1"/>
</dbReference>
<protein>
    <submittedName>
        <fullName evidence="8">Uncharacterized protein LOC130500631</fullName>
    </submittedName>
</protein>
<evidence type="ECO:0000256" key="2">
    <source>
        <dbReference type="ARBA" id="ARBA00022771"/>
    </source>
</evidence>
<dbReference type="PANTHER" id="PTHR31973:SF129">
    <property type="entry name" value="SWIM-TYPE DOMAIN-CONTAINING PROTEIN"/>
    <property type="match status" value="1"/>
</dbReference>
<feature type="compositionally biased region" description="Basic residues" evidence="5">
    <location>
        <begin position="739"/>
        <end position="753"/>
    </location>
</feature>
<proteinExistence type="predicted"/>
<feature type="compositionally biased region" description="Basic residues" evidence="5">
    <location>
        <begin position="716"/>
        <end position="725"/>
    </location>
</feature>
<name>A0A9W3CIZ6_RAPSA</name>
<keyword evidence="2 4" id="KW-0863">Zinc-finger</keyword>
<feature type="region of interest" description="Disordered" evidence="5">
    <location>
        <begin position="712"/>
        <end position="753"/>
    </location>
</feature>
<dbReference type="PROSITE" id="PS50966">
    <property type="entry name" value="ZF_SWIM"/>
    <property type="match status" value="1"/>
</dbReference>
<evidence type="ECO:0000256" key="1">
    <source>
        <dbReference type="ARBA" id="ARBA00022723"/>
    </source>
</evidence>
<dbReference type="Pfam" id="PF10551">
    <property type="entry name" value="MULE"/>
    <property type="match status" value="1"/>
</dbReference>
<evidence type="ECO:0000256" key="4">
    <source>
        <dbReference type="PROSITE-ProRule" id="PRU00325"/>
    </source>
</evidence>
<dbReference type="InterPro" id="IPR006564">
    <property type="entry name" value="Znf_PMZ"/>
</dbReference>
<dbReference type="Pfam" id="PF03108">
    <property type="entry name" value="DBD_Tnp_Mut"/>
    <property type="match status" value="1"/>
</dbReference>
<dbReference type="KEGG" id="rsz:130500631"/>
<keyword evidence="7" id="KW-1185">Reference proteome</keyword>
<keyword evidence="1" id="KW-0479">Metal-binding</keyword>
<evidence type="ECO:0000313" key="7">
    <source>
        <dbReference type="Proteomes" id="UP000504610"/>
    </source>
</evidence>
<dbReference type="Pfam" id="PF04434">
    <property type="entry name" value="SWIM"/>
    <property type="match status" value="1"/>
</dbReference>
<keyword evidence="3" id="KW-0862">Zinc</keyword>
<reference evidence="8" key="1">
    <citation type="submission" date="2025-08" db="UniProtKB">
        <authorList>
            <consortium name="RefSeq"/>
        </authorList>
    </citation>
    <scope>IDENTIFICATION</scope>
    <source>
        <tissue evidence="8">Leaf</tissue>
    </source>
</reference>
<dbReference type="PANTHER" id="PTHR31973">
    <property type="entry name" value="POLYPROTEIN, PUTATIVE-RELATED"/>
    <property type="match status" value="1"/>
</dbReference>
<accession>A0A9W3CIZ6</accession>
<evidence type="ECO:0000256" key="5">
    <source>
        <dbReference type="SAM" id="MobiDB-lite"/>
    </source>
</evidence>
<sequence length="779" mass="88467">MVLIYVKSGEWVSDFSEEWSFVVEKARGGRMVTLETTTPLVVVKRIVCEDYGLDHIAVNAEFSYSIVNQRGNPPIFITNDRQSSNFVAYAKRDSSTTLCVTFSGSGVNKNERINIDLNKEPCDSSNVEDEEVLEINGAAFVKPSKESCGRKKDHVAADGCRDAGLRSQKIGDSQNNGDTEKSGREWRGDFVKKNQLFKSKEVLKATMEILAMKNNFDYTVIKSTRKWWYCRCKDALCNWSVRAEGLDGSAYFMINRCEERHSCAPSKKSNFGKTASARTIGRLIQHRYGDANDGPKPNDIIDFMRLDHSCEITYGHAWEAREFAIAAARGIPDRSYAKIPSYLHMLKEANPGTHTHYEINDKGRFMYLFMAFGQSVRGYYNAMRRVIVVDGTFLKNKYRGVLLVATAVDGNSNLYPIAFGVVDSENDDSWGWFFRQLKVVIKDCQDLAFVSDRNSSIAKAIGTVYPRSAHGICIHHLLTNVVAFFKTKGFTALVEKASRAYRFTEFKEHMTQIFDMSPELGRYLQEADVRKWARSLFPGSRYDIRTTNPAESINSVLRVPREYPVIPLLDSIRELLTRWFYERRLVSSKHLDPLTAEVEKKIDRRIVKAKGFKVYKTDNVKSVVKGDIYDCHVDLERRTCTCGKYDIGKIPCRHAIPAIYSRGLEVHRFTDAFYSTTAWRTAYEESINPIAVPQSEWKVPAEVKLAKILPPETRKSAGRPVKRRHESVEDKIKSSQGSRKNKKHKCSRCGNKGHKSCCQPLLQLSSLLSTHLAATPPTF</sequence>
<dbReference type="InterPro" id="IPR018289">
    <property type="entry name" value="MULE_transposase_dom"/>
</dbReference>
<dbReference type="InterPro" id="IPR004332">
    <property type="entry name" value="Transposase_MuDR"/>
</dbReference>
<dbReference type="InterPro" id="IPR007527">
    <property type="entry name" value="Znf_SWIM"/>
</dbReference>
<dbReference type="AlphaFoldDB" id="A0A9W3CIZ6"/>
<evidence type="ECO:0000259" key="6">
    <source>
        <dbReference type="PROSITE" id="PS50966"/>
    </source>
</evidence>
<gene>
    <name evidence="8" type="primary">LOC130500631</name>
</gene>
<organism evidence="7 8">
    <name type="scientific">Raphanus sativus</name>
    <name type="common">Radish</name>
    <name type="synonym">Raphanus raphanistrum var. sativus</name>
    <dbReference type="NCBI Taxonomy" id="3726"/>
    <lineage>
        <taxon>Eukaryota</taxon>
        <taxon>Viridiplantae</taxon>
        <taxon>Streptophyta</taxon>
        <taxon>Embryophyta</taxon>
        <taxon>Tracheophyta</taxon>
        <taxon>Spermatophyta</taxon>
        <taxon>Magnoliopsida</taxon>
        <taxon>eudicotyledons</taxon>
        <taxon>Gunneridae</taxon>
        <taxon>Pentapetalae</taxon>
        <taxon>rosids</taxon>
        <taxon>malvids</taxon>
        <taxon>Brassicales</taxon>
        <taxon>Brassicaceae</taxon>
        <taxon>Brassiceae</taxon>
        <taxon>Raphanus</taxon>
    </lineage>
</organism>
<feature type="domain" description="SWIM-type" evidence="6">
    <location>
        <begin position="629"/>
        <end position="663"/>
    </location>
</feature>
<dbReference type="OrthoDB" id="1031121at2759"/>
<evidence type="ECO:0000313" key="8">
    <source>
        <dbReference type="RefSeq" id="XP_056851537.1"/>
    </source>
</evidence>
<dbReference type="SMART" id="SM00575">
    <property type="entry name" value="ZnF_PMZ"/>
    <property type="match status" value="1"/>
</dbReference>
<dbReference type="GO" id="GO:0008270">
    <property type="term" value="F:zinc ion binding"/>
    <property type="evidence" value="ECO:0007669"/>
    <property type="project" value="UniProtKB-KW"/>
</dbReference>
<evidence type="ECO:0000256" key="3">
    <source>
        <dbReference type="ARBA" id="ARBA00022833"/>
    </source>
</evidence>
<dbReference type="Proteomes" id="UP000504610">
    <property type="component" value="Unplaced"/>
</dbReference>